<evidence type="ECO:0000313" key="2">
    <source>
        <dbReference type="EMBL" id="MEK9500851.1"/>
    </source>
</evidence>
<dbReference type="InterPro" id="IPR001387">
    <property type="entry name" value="Cro/C1-type_HTH"/>
</dbReference>
<proteinExistence type="predicted"/>
<dbReference type="Pfam" id="PF01381">
    <property type="entry name" value="HTH_3"/>
    <property type="match status" value="1"/>
</dbReference>
<sequence length="188" mass="20336">MSAISGKSPDASDATADAIRRLRQRHGLSQRQVSEMLGVGLRTLQRWEAGEQAPPAYFARALRDLSHELSKEYDGSIASLVDEYAYVRLIARLAHRARTRVGPEASVGSPRPVRLAELPSGLHTPCVIHAPALLELGMAGSTLSLGDELRVEGRRARVTGFAPPLRPVRTGAGFSQPGVLVNVEWPDD</sequence>
<evidence type="ECO:0000259" key="1">
    <source>
        <dbReference type="PROSITE" id="PS50943"/>
    </source>
</evidence>
<feature type="domain" description="HTH cro/C1-type" evidence="1">
    <location>
        <begin position="19"/>
        <end position="54"/>
    </location>
</feature>
<name>A0ABU9E7Z5_9BACT</name>
<dbReference type="SMART" id="SM00530">
    <property type="entry name" value="HTH_XRE"/>
    <property type="match status" value="1"/>
</dbReference>
<dbReference type="PROSITE" id="PS50943">
    <property type="entry name" value="HTH_CROC1"/>
    <property type="match status" value="1"/>
</dbReference>
<dbReference type="SUPFAM" id="SSF47413">
    <property type="entry name" value="lambda repressor-like DNA-binding domains"/>
    <property type="match status" value="1"/>
</dbReference>
<reference evidence="2 3" key="1">
    <citation type="submission" date="2024-02" db="EMBL/GenBank/DDBJ databases">
        <title>A novel Gemmatimonadota bacterium.</title>
        <authorList>
            <person name="Du Z.-J."/>
            <person name="Ye Y.-Q."/>
        </authorList>
    </citation>
    <scope>NUCLEOTIDE SEQUENCE [LARGE SCALE GENOMIC DNA]</scope>
    <source>
        <strain evidence="2 3">DH-20</strain>
    </source>
</reference>
<accession>A0ABU9E7Z5</accession>
<keyword evidence="3" id="KW-1185">Reference proteome</keyword>
<dbReference type="RefSeq" id="WP_405286680.1">
    <property type="nucleotide sequence ID" value="NZ_JBBHLI010000003.1"/>
</dbReference>
<evidence type="ECO:0000313" key="3">
    <source>
        <dbReference type="Proteomes" id="UP001484239"/>
    </source>
</evidence>
<dbReference type="CDD" id="cd00093">
    <property type="entry name" value="HTH_XRE"/>
    <property type="match status" value="1"/>
</dbReference>
<dbReference type="InterPro" id="IPR010982">
    <property type="entry name" value="Lambda_DNA-bd_dom_sf"/>
</dbReference>
<gene>
    <name evidence="2" type="ORF">WI372_07670</name>
</gene>
<dbReference type="Proteomes" id="UP001484239">
    <property type="component" value="Unassembled WGS sequence"/>
</dbReference>
<dbReference type="Gene3D" id="1.10.260.40">
    <property type="entry name" value="lambda repressor-like DNA-binding domains"/>
    <property type="match status" value="1"/>
</dbReference>
<protein>
    <submittedName>
        <fullName evidence="2">Helix-turn-helix domain-containing protein</fullName>
    </submittedName>
</protein>
<dbReference type="EMBL" id="JBBHLI010000003">
    <property type="protein sequence ID" value="MEK9500851.1"/>
    <property type="molecule type" value="Genomic_DNA"/>
</dbReference>
<comment type="caution">
    <text evidence="2">The sequence shown here is derived from an EMBL/GenBank/DDBJ whole genome shotgun (WGS) entry which is preliminary data.</text>
</comment>
<organism evidence="2 3">
    <name type="scientific">Gaopeijia maritima</name>
    <dbReference type="NCBI Taxonomy" id="3119007"/>
    <lineage>
        <taxon>Bacteria</taxon>
        <taxon>Pseudomonadati</taxon>
        <taxon>Gemmatimonadota</taxon>
        <taxon>Longimicrobiia</taxon>
        <taxon>Gaopeijiales</taxon>
        <taxon>Gaopeijiaceae</taxon>
        <taxon>Gaopeijia</taxon>
    </lineage>
</organism>